<keyword evidence="8 12" id="KW-0067">ATP-binding</keyword>
<keyword evidence="13" id="KW-0443">Lipid metabolism</keyword>
<dbReference type="Pfam" id="PF00289">
    <property type="entry name" value="Biotin_carb_N"/>
    <property type="match status" value="1"/>
</dbReference>
<dbReference type="EC" id="6.3.4.14" evidence="4 13"/>
<dbReference type="PROSITE" id="PS50975">
    <property type="entry name" value="ATP_GRASP"/>
    <property type="match status" value="1"/>
</dbReference>
<comment type="function">
    <text evidence="1 13">This protein is a component of the acetyl coenzyme A carboxylase complex; first, biotin carboxylase catalyzes the carboxylation of the carrier protein and then the transcarboxylase transfers the carboxyl group to form malonyl-CoA.</text>
</comment>
<keyword evidence="13" id="KW-0276">Fatty acid metabolism</keyword>
<dbReference type="SUPFAM" id="SSF51246">
    <property type="entry name" value="Rudiment single hybrid motif"/>
    <property type="match status" value="1"/>
</dbReference>
<feature type="domain" description="ATP-grasp" evidence="14">
    <location>
        <begin position="120"/>
        <end position="316"/>
    </location>
</feature>
<dbReference type="InterPro" id="IPR011764">
    <property type="entry name" value="Biotin_carboxylation_dom"/>
</dbReference>
<gene>
    <name evidence="16" type="primary">accC</name>
    <name evidence="16" type="ORF">EPA93_33050</name>
</gene>
<comment type="catalytic activity">
    <reaction evidence="11 13">
        <text>N(6)-biotinyl-L-lysyl-[protein] + hydrogencarbonate + ATP = N(6)-carboxybiotinyl-L-lysyl-[protein] + ADP + phosphate + H(+)</text>
        <dbReference type="Rhea" id="RHEA:13501"/>
        <dbReference type="Rhea" id="RHEA-COMP:10505"/>
        <dbReference type="Rhea" id="RHEA-COMP:10506"/>
        <dbReference type="ChEBI" id="CHEBI:15378"/>
        <dbReference type="ChEBI" id="CHEBI:17544"/>
        <dbReference type="ChEBI" id="CHEBI:30616"/>
        <dbReference type="ChEBI" id="CHEBI:43474"/>
        <dbReference type="ChEBI" id="CHEBI:83144"/>
        <dbReference type="ChEBI" id="CHEBI:83145"/>
        <dbReference type="ChEBI" id="CHEBI:456216"/>
        <dbReference type="EC" id="6.3.4.14"/>
    </reaction>
</comment>
<dbReference type="SMART" id="SM00878">
    <property type="entry name" value="Biotin_carb_C"/>
    <property type="match status" value="1"/>
</dbReference>
<dbReference type="PROSITE" id="PS00867">
    <property type="entry name" value="CPSASE_2"/>
    <property type="match status" value="1"/>
</dbReference>
<keyword evidence="7 12" id="KW-0547">Nucleotide-binding</keyword>
<evidence type="ECO:0000259" key="14">
    <source>
        <dbReference type="PROSITE" id="PS50975"/>
    </source>
</evidence>
<comment type="pathway">
    <text evidence="2 13">Lipid metabolism; malonyl-CoA biosynthesis; malonyl-CoA from acetyl-CoA: step 1/1.</text>
</comment>
<evidence type="ECO:0000313" key="17">
    <source>
        <dbReference type="Proteomes" id="UP000290365"/>
    </source>
</evidence>
<evidence type="ECO:0000256" key="6">
    <source>
        <dbReference type="ARBA" id="ARBA00022723"/>
    </source>
</evidence>
<dbReference type="SUPFAM" id="SSF52440">
    <property type="entry name" value="PreATP-grasp domain"/>
    <property type="match status" value="1"/>
</dbReference>
<evidence type="ECO:0000256" key="4">
    <source>
        <dbReference type="ARBA" id="ARBA00013263"/>
    </source>
</evidence>
<dbReference type="InterPro" id="IPR011761">
    <property type="entry name" value="ATP-grasp"/>
</dbReference>
<dbReference type="RefSeq" id="WP_129891605.1">
    <property type="nucleotide sequence ID" value="NZ_CP035758.1"/>
</dbReference>
<dbReference type="SUPFAM" id="SSF56059">
    <property type="entry name" value="Glutathione synthetase ATP-binding domain-like"/>
    <property type="match status" value="1"/>
</dbReference>
<dbReference type="NCBIfam" id="NF006367">
    <property type="entry name" value="PRK08591.1"/>
    <property type="match status" value="1"/>
</dbReference>
<keyword evidence="10 13" id="KW-0092">Biotin</keyword>
<dbReference type="InterPro" id="IPR011054">
    <property type="entry name" value="Rudment_hybrid_motif"/>
</dbReference>
<accession>A0A4V0YZQ5</accession>
<evidence type="ECO:0000313" key="16">
    <source>
        <dbReference type="EMBL" id="QBD80541.1"/>
    </source>
</evidence>
<dbReference type="InterPro" id="IPR005479">
    <property type="entry name" value="CPAse_ATP-bd"/>
</dbReference>
<feature type="domain" description="Biotin carboxylation" evidence="15">
    <location>
        <begin position="1"/>
        <end position="445"/>
    </location>
</feature>
<evidence type="ECO:0000256" key="1">
    <source>
        <dbReference type="ARBA" id="ARBA00003761"/>
    </source>
</evidence>
<evidence type="ECO:0000256" key="10">
    <source>
        <dbReference type="ARBA" id="ARBA00023267"/>
    </source>
</evidence>
<evidence type="ECO:0000256" key="11">
    <source>
        <dbReference type="ARBA" id="ARBA00048600"/>
    </source>
</evidence>
<dbReference type="NCBIfam" id="TIGR00514">
    <property type="entry name" value="accC"/>
    <property type="match status" value="1"/>
</dbReference>
<dbReference type="Proteomes" id="UP000290365">
    <property type="component" value="Chromosome"/>
</dbReference>
<dbReference type="InterPro" id="IPR016185">
    <property type="entry name" value="PreATP-grasp_dom_sf"/>
</dbReference>
<dbReference type="InterPro" id="IPR004549">
    <property type="entry name" value="Acetyl_CoA_COase_biotin_COase"/>
</dbReference>
<evidence type="ECO:0000256" key="5">
    <source>
        <dbReference type="ARBA" id="ARBA00022598"/>
    </source>
</evidence>
<evidence type="ECO:0000256" key="3">
    <source>
        <dbReference type="ARBA" id="ARBA00011750"/>
    </source>
</evidence>
<proteinExistence type="predicted"/>
<dbReference type="AlphaFoldDB" id="A0A4V0YZQ5"/>
<dbReference type="GO" id="GO:0046872">
    <property type="term" value="F:metal ion binding"/>
    <property type="evidence" value="ECO:0007669"/>
    <property type="project" value="UniProtKB-KW"/>
</dbReference>
<evidence type="ECO:0000259" key="15">
    <source>
        <dbReference type="PROSITE" id="PS50979"/>
    </source>
</evidence>
<reference evidence="16 17" key="1">
    <citation type="submission" date="2019-01" db="EMBL/GenBank/DDBJ databases">
        <title>Ktedonosporobacter rubrisoli SCAWS-G2.</title>
        <authorList>
            <person name="Huang Y."/>
            <person name="Yan B."/>
        </authorList>
    </citation>
    <scope>NUCLEOTIDE SEQUENCE [LARGE SCALE GENOMIC DNA]</scope>
    <source>
        <strain evidence="16 17">SCAWS-G2</strain>
    </source>
</reference>
<comment type="subunit">
    <text evidence="3 13">Acetyl-CoA carboxylase is a heterohexamer of biotin carboxyl carrier protein, biotin carboxylase and the two subunits of carboxyl transferase in a 2:2 complex.</text>
</comment>
<dbReference type="Pfam" id="PF02785">
    <property type="entry name" value="Biotin_carb_C"/>
    <property type="match status" value="1"/>
</dbReference>
<dbReference type="PROSITE" id="PS50979">
    <property type="entry name" value="BC"/>
    <property type="match status" value="1"/>
</dbReference>
<dbReference type="Gene3D" id="3.30.470.20">
    <property type="entry name" value="ATP-grasp fold, B domain"/>
    <property type="match status" value="1"/>
</dbReference>
<dbReference type="GO" id="GO:0005524">
    <property type="term" value="F:ATP binding"/>
    <property type="evidence" value="ECO:0007669"/>
    <property type="project" value="UniProtKB-UniRule"/>
</dbReference>
<evidence type="ECO:0000256" key="13">
    <source>
        <dbReference type="RuleBase" id="RU365063"/>
    </source>
</evidence>
<evidence type="ECO:0000256" key="9">
    <source>
        <dbReference type="ARBA" id="ARBA00022842"/>
    </source>
</evidence>
<evidence type="ECO:0000256" key="12">
    <source>
        <dbReference type="PROSITE-ProRule" id="PRU00409"/>
    </source>
</evidence>
<dbReference type="InterPro" id="IPR005482">
    <property type="entry name" value="Biotin_COase_C"/>
</dbReference>
<keyword evidence="6" id="KW-0479">Metal-binding</keyword>
<keyword evidence="13" id="KW-0275">Fatty acid biosynthesis</keyword>
<keyword evidence="5 13" id="KW-0436">Ligase</keyword>
<keyword evidence="17" id="KW-1185">Reference proteome</keyword>
<organism evidence="16 17">
    <name type="scientific">Ktedonosporobacter rubrisoli</name>
    <dbReference type="NCBI Taxonomy" id="2509675"/>
    <lineage>
        <taxon>Bacteria</taxon>
        <taxon>Bacillati</taxon>
        <taxon>Chloroflexota</taxon>
        <taxon>Ktedonobacteria</taxon>
        <taxon>Ktedonobacterales</taxon>
        <taxon>Ktedonosporobacteraceae</taxon>
        <taxon>Ktedonosporobacter</taxon>
    </lineage>
</organism>
<dbReference type="PANTHER" id="PTHR48095">
    <property type="entry name" value="PYRUVATE CARBOXYLASE SUBUNIT A"/>
    <property type="match status" value="1"/>
</dbReference>
<dbReference type="GO" id="GO:0006633">
    <property type="term" value="P:fatty acid biosynthetic process"/>
    <property type="evidence" value="ECO:0007669"/>
    <property type="project" value="UniProtKB-KW"/>
</dbReference>
<keyword evidence="9" id="KW-0460">Magnesium</keyword>
<name>A0A4V0YZQ5_KTERU</name>
<protein>
    <recommendedName>
        <fullName evidence="4 13">Biotin carboxylase</fullName>
        <ecNumber evidence="4 13">6.3.4.14</ecNumber>
    </recommendedName>
    <alternativeName>
        <fullName evidence="13">Acetyl-coenzyme A carboxylase biotin carboxylase subunit A</fullName>
    </alternativeName>
</protein>
<dbReference type="InterPro" id="IPR051602">
    <property type="entry name" value="ACC_Biotin_Carboxylase"/>
</dbReference>
<dbReference type="UniPathway" id="UPA00655">
    <property type="reaction ID" value="UER00711"/>
</dbReference>
<dbReference type="Pfam" id="PF02786">
    <property type="entry name" value="CPSase_L_D2"/>
    <property type="match status" value="1"/>
</dbReference>
<evidence type="ECO:0000256" key="8">
    <source>
        <dbReference type="ARBA" id="ARBA00022840"/>
    </source>
</evidence>
<keyword evidence="13" id="KW-0444">Lipid biosynthesis</keyword>
<dbReference type="FunFam" id="3.40.50.20:FF:000010">
    <property type="entry name" value="Propionyl-CoA carboxylase subunit alpha"/>
    <property type="match status" value="1"/>
</dbReference>
<dbReference type="PANTHER" id="PTHR48095:SF2">
    <property type="entry name" value="BIOTIN CARBOXYLASE, CHLOROPLASTIC"/>
    <property type="match status" value="1"/>
</dbReference>
<dbReference type="FunFam" id="3.30.1490.20:FF:000003">
    <property type="entry name" value="acetyl-CoA carboxylase isoform X1"/>
    <property type="match status" value="1"/>
</dbReference>
<dbReference type="InterPro" id="IPR005481">
    <property type="entry name" value="BC-like_N"/>
</dbReference>
<dbReference type="KEGG" id="kbs:EPA93_33050"/>
<evidence type="ECO:0000256" key="2">
    <source>
        <dbReference type="ARBA" id="ARBA00004956"/>
    </source>
</evidence>
<dbReference type="OrthoDB" id="9807469at2"/>
<dbReference type="GO" id="GO:0004075">
    <property type="term" value="F:biotin carboxylase activity"/>
    <property type="evidence" value="ECO:0007669"/>
    <property type="project" value="UniProtKB-EC"/>
</dbReference>
<dbReference type="GO" id="GO:2001295">
    <property type="term" value="P:malonyl-CoA biosynthetic process"/>
    <property type="evidence" value="ECO:0007669"/>
    <property type="project" value="UniProtKB-UniPathway"/>
</dbReference>
<evidence type="ECO:0000256" key="7">
    <source>
        <dbReference type="ARBA" id="ARBA00022741"/>
    </source>
</evidence>
<sequence length="449" mass="49656">MFHKILIANRGEIALRVIRACREMGIRSVIAHSEADRNSLPVRLADERICIGPGPSGKSYLNIPNIISAAFISKAEAIHPGYGFLSENTSFAEICNDVNITFIGPSASVMAVMGDKVSAREAMAAAGLPTLPGTPVLHTLVEAQEAAREIGFPLMLKAVAGGGGRGIRLITSPEEFDRTFVLAQNEVREAFHDDGIYLERYVAKARHIEIQVLVDQYGHGVHLGERNCSCQRRNQKVLEESPSPLLPRELCEEIGMKAIRAVQQVGYRNAGTLEFLVDEQNRYYFMEMNTRLQVEHPVTELVTSLDLVKEQVRIASGLPLQLRQQDVQLRGHAIECRITAEDASAGFRPQTGVVEQYLPPGGPGVRVDSHLFAGYEVPPHYDSLLAKLVVWAENRNEAIARMQRALDEFVIEGVATTIPFHQRLLNHEGFISGDTYTRFIQEEAVSLGI</sequence>
<dbReference type="EMBL" id="CP035758">
    <property type="protein sequence ID" value="QBD80541.1"/>
    <property type="molecule type" value="Genomic_DNA"/>
</dbReference>